<proteinExistence type="predicted"/>
<name>A0A927BPR4_STRGL</name>
<dbReference type="AlphaFoldDB" id="A0A927BPR4"/>
<evidence type="ECO:0000313" key="2">
    <source>
        <dbReference type="EMBL" id="MBD2830622.1"/>
    </source>
</evidence>
<organism evidence="2">
    <name type="scientific">Streptomyces globisporus</name>
    <dbReference type="NCBI Taxonomy" id="1908"/>
    <lineage>
        <taxon>Bacteria</taxon>
        <taxon>Bacillati</taxon>
        <taxon>Actinomycetota</taxon>
        <taxon>Actinomycetes</taxon>
        <taxon>Kitasatosporales</taxon>
        <taxon>Streptomycetaceae</taxon>
        <taxon>Streptomyces</taxon>
    </lineage>
</organism>
<comment type="caution">
    <text evidence="2">The sequence shown here is derived from an EMBL/GenBank/DDBJ whole genome shotgun (WGS) entry which is preliminary data.</text>
</comment>
<evidence type="ECO:0000256" key="1">
    <source>
        <dbReference type="SAM" id="MobiDB-lite"/>
    </source>
</evidence>
<accession>A0A927BPR4</accession>
<sequence>MRYAVLRRHWNSFNHLLVAERARVLSDGHFDSRAYGELFVEALHEGARGAESIPDDFVAVYRDAANAATGEVRRRLLVRLAGLEEETGAVNAYVAGAIHEFAALSRLWPGIDLCRTTGREDDRAGDVYPLSNPAGRTASERGKTTPNRKEDAMCGIGGIVLKQRSGSTETT</sequence>
<protein>
    <submittedName>
        <fullName evidence="2">Uncharacterized protein</fullName>
    </submittedName>
</protein>
<dbReference type="EMBL" id="JACWUS010000035">
    <property type="protein sequence ID" value="MBD2830622.1"/>
    <property type="molecule type" value="Genomic_DNA"/>
</dbReference>
<feature type="compositionally biased region" description="Basic and acidic residues" evidence="1">
    <location>
        <begin position="138"/>
        <end position="151"/>
    </location>
</feature>
<reference evidence="2" key="1">
    <citation type="journal article" date="2020" name="PLoS ONE">
        <title>Isolation and characterization of Streptomyces bacteriophages and Streptomyces strains encoding biosynthetic arsenals: Streptomyces strains and phages for antibiotic discovery.</title>
        <authorList>
            <person name="Montano E.T."/>
            <person name="Nideffer J.F."/>
            <person name="Brumage L."/>
            <person name="Erb M."/>
            <person name="Derman A.I."/>
            <person name="Davis J.P."/>
            <person name="Estrada E."/>
            <person name="Fu S."/>
            <person name="Le D."/>
            <person name="Vuppala A."/>
            <person name="Tran C."/>
            <person name="Luterstein E."/>
            <person name="Lakkaraju S."/>
            <person name="Panchagnula S."/>
            <person name="Ren C."/>
            <person name="Doan J."/>
            <person name="Tran S."/>
            <person name="Soriano J."/>
            <person name="Fujita Y."/>
            <person name="Gutala P."/>
            <person name="Fujii Q."/>
            <person name="Lee M."/>
            <person name="Bui A."/>
            <person name="Villarreal C."/>
            <person name="Shing S.R."/>
            <person name="Kim S."/>
            <person name="Freeman D."/>
            <person name="Racha V."/>
            <person name="Ho A."/>
            <person name="Kumar P."/>
            <person name="Falah K."/>
            <person name="Dawson T."/>
            <person name="Enustun E."/>
            <person name="Prichard A."/>
            <person name="Gomez A."/>
            <person name="Khanna K."/>
            <person name="Trigg S."/>
            <person name="Fernandez L."/>
            <person name="Pogliano K."/>
            <person name="Pogliano J."/>
        </authorList>
    </citation>
    <scope>NUCLEOTIDE SEQUENCE</scope>
    <source>
        <strain evidence="2">QF2</strain>
    </source>
</reference>
<feature type="region of interest" description="Disordered" evidence="1">
    <location>
        <begin position="122"/>
        <end position="151"/>
    </location>
</feature>
<gene>
    <name evidence="2" type="ORF">ID875_30625</name>
</gene>